<accession>A0A6A6Y112</accession>
<evidence type="ECO:0000256" key="1">
    <source>
        <dbReference type="SAM" id="Phobius"/>
    </source>
</evidence>
<dbReference type="RefSeq" id="XP_033568879.1">
    <property type="nucleotide sequence ID" value="XM_033726308.1"/>
</dbReference>
<sequence>MHSRDIPDLNVSVAELLSTVSTITLVVIAGRVVIAGVLSGVCVAERVEVGVTEQVYRVGSTEAVIKERRSLTTQLFAEVAFVKSEVSATVDTG</sequence>
<reference evidence="4" key="3">
    <citation type="submission" date="2025-04" db="UniProtKB">
        <authorList>
            <consortium name="RefSeq"/>
        </authorList>
    </citation>
    <scope>IDENTIFICATION</scope>
    <source>
        <strain evidence="4">CBS 304.34</strain>
    </source>
</reference>
<feature type="transmembrane region" description="Helical" evidence="1">
    <location>
        <begin position="20"/>
        <end position="44"/>
    </location>
</feature>
<keyword evidence="1" id="KW-1133">Transmembrane helix</keyword>
<dbReference type="Proteomes" id="UP000504636">
    <property type="component" value="Unplaced"/>
</dbReference>
<evidence type="ECO:0000313" key="3">
    <source>
        <dbReference type="Proteomes" id="UP000504636"/>
    </source>
</evidence>
<keyword evidence="1" id="KW-0472">Membrane</keyword>
<evidence type="ECO:0000313" key="2">
    <source>
        <dbReference type="EMBL" id="KAF2801915.1"/>
    </source>
</evidence>
<dbReference type="GeneID" id="54467201"/>
<dbReference type="EMBL" id="MU003726">
    <property type="protein sequence ID" value="KAF2801915.1"/>
    <property type="molecule type" value="Genomic_DNA"/>
</dbReference>
<organism evidence="2">
    <name type="scientific">Mytilinidion resinicola</name>
    <dbReference type="NCBI Taxonomy" id="574789"/>
    <lineage>
        <taxon>Eukaryota</taxon>
        <taxon>Fungi</taxon>
        <taxon>Dikarya</taxon>
        <taxon>Ascomycota</taxon>
        <taxon>Pezizomycotina</taxon>
        <taxon>Dothideomycetes</taxon>
        <taxon>Pleosporomycetidae</taxon>
        <taxon>Mytilinidiales</taxon>
        <taxon>Mytilinidiaceae</taxon>
        <taxon>Mytilinidion</taxon>
    </lineage>
</organism>
<protein>
    <submittedName>
        <fullName evidence="2 4">Uncharacterized protein</fullName>
    </submittedName>
</protein>
<dbReference type="AlphaFoldDB" id="A0A6A6Y112"/>
<keyword evidence="3" id="KW-1185">Reference proteome</keyword>
<keyword evidence="1" id="KW-0812">Transmembrane</keyword>
<evidence type="ECO:0000313" key="4">
    <source>
        <dbReference type="RefSeq" id="XP_033568879.1"/>
    </source>
</evidence>
<name>A0A6A6Y112_9PEZI</name>
<proteinExistence type="predicted"/>
<reference evidence="4" key="2">
    <citation type="submission" date="2020-04" db="EMBL/GenBank/DDBJ databases">
        <authorList>
            <consortium name="NCBI Genome Project"/>
        </authorList>
    </citation>
    <scope>NUCLEOTIDE SEQUENCE</scope>
    <source>
        <strain evidence="4">CBS 304.34</strain>
    </source>
</reference>
<reference evidence="2 4" key="1">
    <citation type="journal article" date="2020" name="Stud. Mycol.">
        <title>101 Dothideomycetes genomes: a test case for predicting lifestyles and emergence of pathogens.</title>
        <authorList>
            <person name="Haridas S."/>
            <person name="Albert R."/>
            <person name="Binder M."/>
            <person name="Bloem J."/>
            <person name="Labutti K."/>
            <person name="Salamov A."/>
            <person name="Andreopoulos B."/>
            <person name="Baker S."/>
            <person name="Barry K."/>
            <person name="Bills G."/>
            <person name="Bluhm B."/>
            <person name="Cannon C."/>
            <person name="Castanera R."/>
            <person name="Culley D."/>
            <person name="Daum C."/>
            <person name="Ezra D."/>
            <person name="Gonzalez J."/>
            <person name="Henrissat B."/>
            <person name="Kuo A."/>
            <person name="Liang C."/>
            <person name="Lipzen A."/>
            <person name="Lutzoni F."/>
            <person name="Magnuson J."/>
            <person name="Mondo S."/>
            <person name="Nolan M."/>
            <person name="Ohm R."/>
            <person name="Pangilinan J."/>
            <person name="Park H.-J."/>
            <person name="Ramirez L."/>
            <person name="Alfaro M."/>
            <person name="Sun H."/>
            <person name="Tritt A."/>
            <person name="Yoshinaga Y."/>
            <person name="Zwiers L.-H."/>
            <person name="Turgeon B."/>
            <person name="Goodwin S."/>
            <person name="Spatafora J."/>
            <person name="Crous P."/>
            <person name="Grigoriev I."/>
        </authorList>
    </citation>
    <scope>NUCLEOTIDE SEQUENCE</scope>
    <source>
        <strain evidence="2 4">CBS 304.34</strain>
    </source>
</reference>
<gene>
    <name evidence="2 4" type="ORF">BDZ99DRAFT_527878</name>
</gene>